<feature type="compositionally biased region" description="Basic residues" evidence="1">
    <location>
        <begin position="79"/>
        <end position="102"/>
    </location>
</feature>
<organism evidence="2 3">
    <name type="scientific">Cellulomonas persica</name>
    <dbReference type="NCBI Taxonomy" id="76861"/>
    <lineage>
        <taxon>Bacteria</taxon>
        <taxon>Bacillati</taxon>
        <taxon>Actinomycetota</taxon>
        <taxon>Actinomycetes</taxon>
        <taxon>Micrococcales</taxon>
        <taxon>Cellulomonadaceae</taxon>
        <taxon>Cellulomonas</taxon>
    </lineage>
</organism>
<dbReference type="AlphaFoldDB" id="A0A510UVL4"/>
<reference evidence="2 3" key="1">
    <citation type="submission" date="2019-07" db="EMBL/GenBank/DDBJ databases">
        <title>Whole genome shotgun sequence of Cellulomonas persica NBRC 101101.</title>
        <authorList>
            <person name="Hosoyama A."/>
            <person name="Uohara A."/>
            <person name="Ohji S."/>
            <person name="Ichikawa N."/>
        </authorList>
    </citation>
    <scope>NUCLEOTIDE SEQUENCE [LARGE SCALE GENOMIC DNA]</scope>
    <source>
        <strain evidence="2 3">NBRC 101101</strain>
    </source>
</reference>
<evidence type="ECO:0000313" key="2">
    <source>
        <dbReference type="EMBL" id="GEK18724.1"/>
    </source>
</evidence>
<feature type="compositionally biased region" description="Low complexity" evidence="1">
    <location>
        <begin position="66"/>
        <end position="76"/>
    </location>
</feature>
<protein>
    <submittedName>
        <fullName evidence="2">Uncharacterized protein</fullName>
    </submittedName>
</protein>
<name>A0A510UVL4_9CELL</name>
<keyword evidence="3" id="KW-1185">Reference proteome</keyword>
<feature type="compositionally biased region" description="Polar residues" evidence="1">
    <location>
        <begin position="117"/>
        <end position="129"/>
    </location>
</feature>
<feature type="region of interest" description="Disordered" evidence="1">
    <location>
        <begin position="348"/>
        <end position="402"/>
    </location>
</feature>
<sequence>MDPQHVRASARAVASPQVVAPTSSSRPTTPLLPAPLPMTPPTSEATAPEPAPPGGLGVLRRYTDRSAPATASASSPVIRRARVKGRAKKQPSKGITKRRHRTKAEIFSMTSKKRFASTDQTLTASQQESGGFKPEAHETGEDFRFRSNPTTLGISSGYHEAAVTTDNFTFFRGADDQGDGTAQLPSSANTGPLKAIADAVVDKSVLDFLLQAADGFRTDTAVTILSAPDGEPAGHSGSGIAQSGQSAAHDLLREACTRILEDPESTTVSQQAITVALGAYVVGSIAPGKVARLVTTSTLKAGQDAIDTWEARRNDAKARVEGLFVTLPEKEQAYVQRHSQAYLTAADSTGGRHLGQNTKPRFKRATSLPRIEKNYGSEVSGGKYDESRGNESTPAPAFGSASDVGLYVTQPFRLDRQ</sequence>
<proteinExistence type="predicted"/>
<dbReference type="EMBL" id="BJUA01000012">
    <property type="protein sequence ID" value="GEK18724.1"/>
    <property type="molecule type" value="Genomic_DNA"/>
</dbReference>
<feature type="compositionally biased region" description="Basic and acidic residues" evidence="1">
    <location>
        <begin position="134"/>
        <end position="145"/>
    </location>
</feature>
<feature type="compositionally biased region" description="Pro residues" evidence="1">
    <location>
        <begin position="30"/>
        <end position="40"/>
    </location>
</feature>
<gene>
    <name evidence="2" type="ORF">CPE01_24570</name>
</gene>
<comment type="caution">
    <text evidence="2">The sequence shown here is derived from an EMBL/GenBank/DDBJ whole genome shotgun (WGS) entry which is preliminary data.</text>
</comment>
<accession>A0A510UVL4</accession>
<dbReference type="RefSeq" id="WP_146807123.1">
    <property type="nucleotide sequence ID" value="NZ_BJUA01000012.1"/>
</dbReference>
<dbReference type="OrthoDB" id="6203044at2"/>
<feature type="region of interest" description="Disordered" evidence="1">
    <location>
        <begin position="1"/>
        <end position="146"/>
    </location>
</feature>
<evidence type="ECO:0000256" key="1">
    <source>
        <dbReference type="SAM" id="MobiDB-lite"/>
    </source>
</evidence>
<evidence type="ECO:0000313" key="3">
    <source>
        <dbReference type="Proteomes" id="UP000321386"/>
    </source>
</evidence>
<dbReference type="Proteomes" id="UP000321386">
    <property type="component" value="Unassembled WGS sequence"/>
</dbReference>